<keyword evidence="1" id="KW-0812">Transmembrane</keyword>
<protein>
    <recommendedName>
        <fullName evidence="4">Transmembrane protein</fullName>
    </recommendedName>
</protein>
<evidence type="ECO:0000313" key="2">
    <source>
        <dbReference type="EMBL" id="MCE4556633.1"/>
    </source>
</evidence>
<evidence type="ECO:0008006" key="4">
    <source>
        <dbReference type="Google" id="ProtNLM"/>
    </source>
</evidence>
<organism evidence="2 3">
    <name type="scientific">Pelomonas cellulosilytica</name>
    <dbReference type="NCBI Taxonomy" id="2906762"/>
    <lineage>
        <taxon>Bacteria</taxon>
        <taxon>Pseudomonadati</taxon>
        <taxon>Pseudomonadota</taxon>
        <taxon>Betaproteobacteria</taxon>
        <taxon>Burkholderiales</taxon>
        <taxon>Sphaerotilaceae</taxon>
        <taxon>Roseateles</taxon>
    </lineage>
</organism>
<reference evidence="2 3" key="1">
    <citation type="submission" date="2021-12" db="EMBL/GenBank/DDBJ databases">
        <title>Genome seq of P8.</title>
        <authorList>
            <person name="Seo T."/>
        </authorList>
    </citation>
    <scope>NUCLEOTIDE SEQUENCE [LARGE SCALE GENOMIC DNA]</scope>
    <source>
        <strain evidence="2 3">P8</strain>
    </source>
</reference>
<dbReference type="Proteomes" id="UP001200741">
    <property type="component" value="Unassembled WGS sequence"/>
</dbReference>
<keyword evidence="1" id="KW-1133">Transmembrane helix</keyword>
<sequence length="94" mass="10468">MGLIRFLLRVVILIAGALLGLGLFLFAIVTFMVLVVASLLTGRKPNLQFRMNRNPWAQRRPPSAAAEDVVDIEVREVKDPAPLPLESPLQPPRR</sequence>
<feature type="transmembrane region" description="Helical" evidence="1">
    <location>
        <begin position="12"/>
        <end position="41"/>
    </location>
</feature>
<evidence type="ECO:0000313" key="3">
    <source>
        <dbReference type="Proteomes" id="UP001200741"/>
    </source>
</evidence>
<accession>A0ABS8Y112</accession>
<proteinExistence type="predicted"/>
<keyword evidence="1" id="KW-0472">Membrane</keyword>
<evidence type="ECO:0000256" key="1">
    <source>
        <dbReference type="SAM" id="Phobius"/>
    </source>
</evidence>
<dbReference type="RefSeq" id="WP_233373680.1">
    <property type="nucleotide sequence ID" value="NZ_JAJTWU010000008.1"/>
</dbReference>
<keyword evidence="3" id="KW-1185">Reference proteome</keyword>
<name>A0ABS8Y112_9BURK</name>
<comment type="caution">
    <text evidence="2">The sequence shown here is derived from an EMBL/GenBank/DDBJ whole genome shotgun (WGS) entry which is preliminary data.</text>
</comment>
<dbReference type="EMBL" id="JAJTWU010000008">
    <property type="protein sequence ID" value="MCE4556633.1"/>
    <property type="molecule type" value="Genomic_DNA"/>
</dbReference>
<gene>
    <name evidence="2" type="ORF">LXT13_19730</name>
</gene>